<feature type="transmembrane region" description="Helical" evidence="1">
    <location>
        <begin position="12"/>
        <end position="34"/>
    </location>
</feature>
<organism evidence="2 3">
    <name type="scientific">Streptomyces corynorhini</name>
    <dbReference type="NCBI Taxonomy" id="2282652"/>
    <lineage>
        <taxon>Bacteria</taxon>
        <taxon>Bacillati</taxon>
        <taxon>Actinomycetota</taxon>
        <taxon>Actinomycetes</taxon>
        <taxon>Kitasatosporales</taxon>
        <taxon>Streptomycetaceae</taxon>
        <taxon>Streptomyces</taxon>
    </lineage>
</organism>
<name>A0A370B755_9ACTN</name>
<protein>
    <submittedName>
        <fullName evidence="2">Uncharacterized protein</fullName>
    </submittedName>
</protein>
<dbReference type="EMBL" id="QQNA01000155">
    <property type="protein sequence ID" value="RDG36492.1"/>
    <property type="molecule type" value="Genomic_DNA"/>
</dbReference>
<evidence type="ECO:0000313" key="3">
    <source>
        <dbReference type="Proteomes" id="UP000253741"/>
    </source>
</evidence>
<evidence type="ECO:0000313" key="2">
    <source>
        <dbReference type="EMBL" id="RDG36492.1"/>
    </source>
</evidence>
<reference evidence="2 3" key="1">
    <citation type="submission" date="2018-07" db="EMBL/GenBank/DDBJ databases">
        <title>Streptomyces species from bats.</title>
        <authorList>
            <person name="Dunlap C."/>
        </authorList>
    </citation>
    <scope>NUCLEOTIDE SEQUENCE [LARGE SCALE GENOMIC DNA]</scope>
    <source>
        <strain evidence="2 3">AC230</strain>
    </source>
</reference>
<keyword evidence="3" id="KW-1185">Reference proteome</keyword>
<keyword evidence="1" id="KW-0472">Membrane</keyword>
<feature type="transmembrane region" description="Helical" evidence="1">
    <location>
        <begin position="40"/>
        <end position="61"/>
    </location>
</feature>
<dbReference type="Proteomes" id="UP000253741">
    <property type="component" value="Unassembled WGS sequence"/>
</dbReference>
<keyword evidence="1" id="KW-0812">Transmembrane</keyword>
<dbReference type="AlphaFoldDB" id="A0A370B755"/>
<gene>
    <name evidence="2" type="ORF">DVH02_19765</name>
</gene>
<dbReference type="RefSeq" id="WP_114625158.1">
    <property type="nucleotide sequence ID" value="NZ_QQNA01000155.1"/>
</dbReference>
<evidence type="ECO:0000256" key="1">
    <source>
        <dbReference type="SAM" id="Phobius"/>
    </source>
</evidence>
<comment type="caution">
    <text evidence="2">The sequence shown here is derived from an EMBL/GenBank/DDBJ whole genome shotgun (WGS) entry which is preliminary data.</text>
</comment>
<accession>A0A370B755</accession>
<proteinExistence type="predicted"/>
<sequence length="64" mass="6999">MNPIDPQHTIRMLVLLLLLIVLASAFVVLLYVAYRHPPLATPLLVAIAGVTLLIALIVFVVNQL</sequence>
<keyword evidence="1" id="KW-1133">Transmembrane helix</keyword>